<evidence type="ECO:0000256" key="5">
    <source>
        <dbReference type="ARBA" id="ARBA00022989"/>
    </source>
</evidence>
<organism evidence="11 12">
    <name type="scientific">Hypocryptadius cinnamomeus</name>
    <dbReference type="NCBI Taxonomy" id="589841"/>
    <lineage>
        <taxon>Eukaryota</taxon>
        <taxon>Metazoa</taxon>
        <taxon>Chordata</taxon>
        <taxon>Craniata</taxon>
        <taxon>Vertebrata</taxon>
        <taxon>Euteleostomi</taxon>
        <taxon>Archelosauria</taxon>
        <taxon>Archosauria</taxon>
        <taxon>Dinosauria</taxon>
        <taxon>Saurischia</taxon>
        <taxon>Theropoda</taxon>
        <taxon>Coelurosauria</taxon>
        <taxon>Aves</taxon>
        <taxon>Neognathae</taxon>
        <taxon>Neoaves</taxon>
        <taxon>Telluraves</taxon>
        <taxon>Australaves</taxon>
        <taxon>Passeriformes</taxon>
        <taxon>Sylvioidea</taxon>
        <taxon>Zosteropidae</taxon>
        <taxon>Hypocryptadius</taxon>
    </lineage>
</organism>
<dbReference type="InterPro" id="IPR018614">
    <property type="entry name" value="KRTCAP2"/>
</dbReference>
<comment type="subunit">
    <text evidence="9">Component of STT3A-containing oligosaccharyl transferase (OST-A) complex. STT3A-containing complex assembly occurs through the formation of 3 subcomplexes. Subcomplex 1 contains RPN1 and TMEM258, subcomplex 2 contains the STT3A-specific subunits STT3A, DC2/OSTC, and KCP2 as well as the core subunit OST4, and subcomplex 3 contains RPN2, DAD1, and OST48. The OST-A complex can form stable complexes with the Sec61 complex or with both the Sec61 and TRAP complexes. Interacts with PSEN1 and NCSTN; indicative for an association with the gamma-secretase complex.</text>
</comment>
<dbReference type="Proteomes" id="UP000574191">
    <property type="component" value="Unassembled WGS sequence"/>
</dbReference>
<dbReference type="GO" id="GO:0016020">
    <property type="term" value="C:membrane"/>
    <property type="evidence" value="ECO:0007669"/>
    <property type="project" value="UniProtKB-SubCell"/>
</dbReference>
<dbReference type="PANTHER" id="PTHR32001:SF1">
    <property type="entry name" value="KERATINOCYTE-ASSOCIATED PROTEIN 2"/>
    <property type="match status" value="1"/>
</dbReference>
<evidence type="ECO:0000256" key="7">
    <source>
        <dbReference type="ARBA" id="ARBA00049813"/>
    </source>
</evidence>
<evidence type="ECO:0000256" key="1">
    <source>
        <dbReference type="ARBA" id="ARBA00004141"/>
    </source>
</evidence>
<dbReference type="OrthoDB" id="1111004at2759"/>
<evidence type="ECO:0000256" key="6">
    <source>
        <dbReference type="ARBA" id="ARBA00023136"/>
    </source>
</evidence>
<protein>
    <recommendedName>
        <fullName evidence="3">Dolichyl-diphosphooligosaccharide--protein glycosyltransferase subunit KCP2</fullName>
    </recommendedName>
    <alternativeName>
        <fullName evidence="7">Keratinocyte-associated protein 2</fullName>
    </alternativeName>
</protein>
<keyword evidence="5" id="KW-1133">Transmembrane helix</keyword>
<evidence type="ECO:0000313" key="12">
    <source>
        <dbReference type="Proteomes" id="UP000574191"/>
    </source>
</evidence>
<name>A0A7L2QH18_9PASS</name>
<comment type="subcellular location">
    <subcellularLocation>
        <location evidence="1">Membrane</location>
        <topology evidence="1">Multi-pass membrane protein</topology>
    </subcellularLocation>
</comment>
<dbReference type="Pfam" id="PF09775">
    <property type="entry name" value="Keratin_assoc"/>
    <property type="match status" value="2"/>
</dbReference>
<reference evidence="11 12" key="1">
    <citation type="submission" date="2019-09" db="EMBL/GenBank/DDBJ databases">
        <title>Bird 10,000 Genomes (B10K) Project - Family phase.</title>
        <authorList>
            <person name="Zhang G."/>
        </authorList>
    </citation>
    <scope>NUCLEOTIDE SEQUENCE [LARGE SCALE GENOMIC DNA]</scope>
    <source>
        <strain evidence="11">B10K-DU-002-83</strain>
    </source>
</reference>
<evidence type="ECO:0000256" key="3">
    <source>
        <dbReference type="ARBA" id="ARBA00020175"/>
    </source>
</evidence>
<gene>
    <name evidence="11" type="primary">Krtcap2</name>
    <name evidence="11" type="ORF">HYPCIN_R12929</name>
</gene>
<evidence type="ECO:0000256" key="2">
    <source>
        <dbReference type="ARBA" id="ARBA00007279"/>
    </source>
</evidence>
<dbReference type="AlphaFoldDB" id="A0A7L2QH18"/>
<feature type="signal peptide" evidence="10">
    <location>
        <begin position="1"/>
        <end position="23"/>
    </location>
</feature>
<feature type="non-terminal residue" evidence="11">
    <location>
        <position position="1"/>
    </location>
</feature>
<comment type="function">
    <text evidence="8">Subunit of STT3A-containing oligosaccharyl transferase (OST-A) complex that catalyzes the initial transfer of a defined glycan (Glc(3)Man(9)GlcNAc(2) in eukaryotes) from the lipid carrier dolichol-pyrophosphate to an asparagine residue within an Asn-X-Ser/Thr consensus motif in nascent polypeptide chains, the first step in protein N-glycosylation. N-glycosylation occurs cotranslationally and the complex associates with the Sec61 complex at the channel-forming translocon complex that mediates protein translocation across the endoplasmic reticulum (ER). Within the OST-A complex, acts as an adapter that anchors the OST-A complex to the Sec61 complex. May be involved in N-glycosylation of APP (amyloid-beta precursor protein). Can modulate gamma-secretase cleavage of APP by enhancing endoprotelysis of PSEN1.</text>
</comment>
<feature type="chain" id="PRO_5029910297" description="Dolichyl-diphosphooligosaccharide--protein glycosyltransferase subunit KCP2" evidence="10">
    <location>
        <begin position="24"/>
        <end position="137"/>
    </location>
</feature>
<evidence type="ECO:0000256" key="4">
    <source>
        <dbReference type="ARBA" id="ARBA00022692"/>
    </source>
</evidence>
<dbReference type="PANTHER" id="PTHR32001">
    <property type="entry name" value="KERATINOCYTE-ASSOCIATED PROTEIN 2"/>
    <property type="match status" value="1"/>
</dbReference>
<feature type="non-terminal residue" evidence="11">
    <location>
        <position position="137"/>
    </location>
</feature>
<keyword evidence="10" id="KW-0732">Signal</keyword>
<keyword evidence="4" id="KW-0812">Transmembrane</keyword>
<evidence type="ECO:0000256" key="9">
    <source>
        <dbReference type="ARBA" id="ARBA00063768"/>
    </source>
</evidence>
<accession>A0A7L2QH18</accession>
<evidence type="ECO:0000313" key="11">
    <source>
        <dbReference type="EMBL" id="NXR95923.1"/>
    </source>
</evidence>
<evidence type="ECO:0000256" key="10">
    <source>
        <dbReference type="SAM" id="SignalP"/>
    </source>
</evidence>
<proteinExistence type="inferred from homology"/>
<keyword evidence="12" id="KW-1185">Reference proteome</keyword>
<keyword evidence="6" id="KW-0472">Membrane</keyword>
<comment type="similarity">
    <text evidence="2">Belongs to the KRTCAP2 family.</text>
</comment>
<comment type="caution">
    <text evidence="11">The sequence shown here is derived from an EMBL/GenBank/DDBJ whole genome shotgun (WGS) entry which is preliminary data.</text>
</comment>
<dbReference type="EMBL" id="VYZP01075274">
    <property type="protein sequence ID" value="NXR95923.1"/>
    <property type="molecule type" value="Genomic_DNA"/>
</dbReference>
<sequence length="137" mass="14348">VGTGTSLALSSLLSLLLFAGMQMYSRQLASTEWLTIQGGLLGSALFVCSLTASLGTAQGLEGAGGWEQDHRGGARCWGEPGMSLPPAAEQPLPFCPRSLIFSMVGLYYINKISSTLYQSTAPVAPPAKAVGKGRKRN</sequence>
<evidence type="ECO:0000256" key="8">
    <source>
        <dbReference type="ARBA" id="ARBA00053818"/>
    </source>
</evidence>